<evidence type="ECO:0000256" key="7">
    <source>
        <dbReference type="SAM" id="Phobius"/>
    </source>
</evidence>
<sequence length="353" mass="37274">MTIFYLVAGAALISFVLCTLARHLPLLDAPDGGRKQQAAPVPRTGGIGIFGAILITLGAFAVMAEPSSLAQMPMGRILFAVALAVTPWAIGFLDDWLGLSALLKLALLCGWAVIAAIPFFMSGGAGGWLLGIAVIVWLIVITNAVNFMDGANGLALGSIAIMHVALFPLFAVLMLCFGSCVPDPIGEFAVIAQFAMFGAVLGFLVWNLRGGLYAGDCGSLGAGGLFGLMAVYHLGDGMDGVRAALLALTLALPFLIDVSLTLAWRTFKGRNLLQAHTDHAYQRLIARGWGHLSVATFWWSMTLICAVMGVVTMFGAAESTDQADDFPVLQLTALVALAAIGSVFWWLERSRTQ</sequence>
<dbReference type="PANTHER" id="PTHR22926:SF3">
    <property type="entry name" value="UNDECAPRENYL-PHOSPHATE ALPHA-N-ACETYLGLUCOSAMINYL 1-PHOSPHATE TRANSFERASE"/>
    <property type="match status" value="1"/>
</dbReference>
<evidence type="ECO:0000256" key="6">
    <source>
        <dbReference type="ARBA" id="ARBA00023136"/>
    </source>
</evidence>
<comment type="subcellular location">
    <subcellularLocation>
        <location evidence="1">Cell membrane</location>
        <topology evidence="1">Multi-pass membrane protein</topology>
    </subcellularLocation>
</comment>
<evidence type="ECO:0000313" key="8">
    <source>
        <dbReference type="EMBL" id="CUS56736.1"/>
    </source>
</evidence>
<keyword evidence="6 7" id="KW-0472">Membrane</keyword>
<dbReference type="Pfam" id="PF00953">
    <property type="entry name" value="Glycos_transf_4"/>
    <property type="match status" value="1"/>
</dbReference>
<dbReference type="PANTHER" id="PTHR22926">
    <property type="entry name" value="PHOSPHO-N-ACETYLMURAMOYL-PENTAPEPTIDE-TRANSFERASE"/>
    <property type="match status" value="1"/>
</dbReference>
<feature type="transmembrane region" description="Helical" evidence="7">
    <location>
        <begin position="328"/>
        <end position="347"/>
    </location>
</feature>
<evidence type="ECO:0000256" key="2">
    <source>
        <dbReference type="ARBA" id="ARBA00022475"/>
    </source>
</evidence>
<feature type="transmembrane region" description="Helical" evidence="7">
    <location>
        <begin position="128"/>
        <end position="148"/>
    </location>
</feature>
<feature type="transmembrane region" description="Helical" evidence="7">
    <location>
        <begin position="154"/>
        <end position="176"/>
    </location>
</feature>
<reference evidence="8" key="1">
    <citation type="submission" date="2015-10" db="EMBL/GenBank/DDBJ databases">
        <authorList>
            <person name="Gilbert D.G."/>
        </authorList>
    </citation>
    <scope>NUCLEOTIDE SEQUENCE</scope>
</reference>
<dbReference type="AlphaFoldDB" id="A0A170PTP9"/>
<feature type="transmembrane region" description="Helical" evidence="7">
    <location>
        <begin position="244"/>
        <end position="264"/>
    </location>
</feature>
<feature type="transmembrane region" description="Helical" evidence="7">
    <location>
        <begin position="76"/>
        <end position="93"/>
    </location>
</feature>
<dbReference type="EC" id="2.7.8.-" evidence="8"/>
<feature type="transmembrane region" description="Helical" evidence="7">
    <location>
        <begin position="297"/>
        <end position="316"/>
    </location>
</feature>
<dbReference type="GO" id="GO:0071555">
    <property type="term" value="P:cell wall organization"/>
    <property type="evidence" value="ECO:0007669"/>
    <property type="project" value="TreeGrafter"/>
</dbReference>
<dbReference type="EMBL" id="CZQD01000032">
    <property type="protein sequence ID" value="CUS56736.1"/>
    <property type="molecule type" value="Genomic_DNA"/>
</dbReference>
<feature type="transmembrane region" description="Helical" evidence="7">
    <location>
        <begin position="212"/>
        <end position="232"/>
    </location>
</feature>
<dbReference type="GO" id="GO:0016780">
    <property type="term" value="F:phosphotransferase activity, for other substituted phosphate groups"/>
    <property type="evidence" value="ECO:0007669"/>
    <property type="project" value="InterPro"/>
</dbReference>
<protein>
    <submittedName>
        <fullName evidence="8">Undecaprenyl-phosphate N-acetylglucosaminyl 1-phosphate transferase</fullName>
        <ecNumber evidence="8">2.7.8.-</ecNumber>
    </submittedName>
</protein>
<dbReference type="InterPro" id="IPR000715">
    <property type="entry name" value="Glycosyl_transferase_4"/>
</dbReference>
<evidence type="ECO:0000256" key="4">
    <source>
        <dbReference type="ARBA" id="ARBA00022692"/>
    </source>
</evidence>
<accession>A0A170PTP9</accession>
<dbReference type="GO" id="GO:0009103">
    <property type="term" value="P:lipopolysaccharide biosynthetic process"/>
    <property type="evidence" value="ECO:0007669"/>
    <property type="project" value="TreeGrafter"/>
</dbReference>
<feature type="transmembrane region" description="Helical" evidence="7">
    <location>
        <begin position="45"/>
        <end position="64"/>
    </location>
</feature>
<feature type="transmembrane region" description="Helical" evidence="7">
    <location>
        <begin position="99"/>
        <end position="121"/>
    </location>
</feature>
<evidence type="ECO:0000256" key="3">
    <source>
        <dbReference type="ARBA" id="ARBA00022679"/>
    </source>
</evidence>
<organism evidence="8">
    <name type="scientific">hydrothermal vent metagenome</name>
    <dbReference type="NCBI Taxonomy" id="652676"/>
    <lineage>
        <taxon>unclassified sequences</taxon>
        <taxon>metagenomes</taxon>
        <taxon>ecological metagenomes</taxon>
    </lineage>
</organism>
<name>A0A170PTP9_9ZZZZ</name>
<dbReference type="GO" id="GO:0005886">
    <property type="term" value="C:plasma membrane"/>
    <property type="evidence" value="ECO:0007669"/>
    <property type="project" value="UniProtKB-SubCell"/>
</dbReference>
<evidence type="ECO:0000256" key="5">
    <source>
        <dbReference type="ARBA" id="ARBA00022989"/>
    </source>
</evidence>
<gene>
    <name evidence="8" type="ORF">MGWOODY_Hyp2137</name>
</gene>
<keyword evidence="2" id="KW-1003">Cell membrane</keyword>
<feature type="transmembrane region" description="Helical" evidence="7">
    <location>
        <begin position="188"/>
        <end position="206"/>
    </location>
</feature>
<keyword evidence="3 8" id="KW-0808">Transferase</keyword>
<keyword evidence="5 7" id="KW-1133">Transmembrane helix</keyword>
<proteinExistence type="predicted"/>
<keyword evidence="4 7" id="KW-0812">Transmembrane</keyword>
<dbReference type="GO" id="GO:0044038">
    <property type="term" value="P:cell wall macromolecule biosynthetic process"/>
    <property type="evidence" value="ECO:0007669"/>
    <property type="project" value="TreeGrafter"/>
</dbReference>
<evidence type="ECO:0000256" key="1">
    <source>
        <dbReference type="ARBA" id="ARBA00004651"/>
    </source>
</evidence>